<dbReference type="GO" id="GO:0016747">
    <property type="term" value="F:acyltransferase activity, transferring groups other than amino-acyl groups"/>
    <property type="evidence" value="ECO:0007669"/>
    <property type="project" value="InterPro"/>
</dbReference>
<name>A0A2C9CU17_9RHOB</name>
<evidence type="ECO:0000313" key="5">
    <source>
        <dbReference type="Proteomes" id="UP000220034"/>
    </source>
</evidence>
<dbReference type="PROSITE" id="PS51186">
    <property type="entry name" value="GNAT"/>
    <property type="match status" value="1"/>
</dbReference>
<dbReference type="Gene3D" id="3.40.630.30">
    <property type="match status" value="1"/>
</dbReference>
<dbReference type="InterPro" id="IPR000182">
    <property type="entry name" value="GNAT_dom"/>
</dbReference>
<keyword evidence="4" id="KW-0687">Ribonucleoprotein</keyword>
<proteinExistence type="predicted"/>
<evidence type="ECO:0000256" key="1">
    <source>
        <dbReference type="ARBA" id="ARBA00022679"/>
    </source>
</evidence>
<keyword evidence="4" id="KW-0689">Ribosomal protein</keyword>
<keyword evidence="5" id="KW-1185">Reference proteome</keyword>
<keyword evidence="2" id="KW-0012">Acyltransferase</keyword>
<dbReference type="Proteomes" id="UP000220034">
    <property type="component" value="Unassembled WGS sequence"/>
</dbReference>
<evidence type="ECO:0000256" key="2">
    <source>
        <dbReference type="ARBA" id="ARBA00023315"/>
    </source>
</evidence>
<evidence type="ECO:0000259" key="3">
    <source>
        <dbReference type="PROSITE" id="PS51186"/>
    </source>
</evidence>
<sequence>MIRTATPDDLPAIAALHLQSWRTTYDGLLPADYLGAGAEAQLRAKWADLPRGTTLVAMQGDRLAGFISVNTGNPAYLDALHIAGFAQGGGLGPRLIAAAFAQIAAQGVTAAYLYIVDGNDGARRFYERLGAMETWRGPDPDYDFPSTAIRLDWRDISPLVGMAKAP</sequence>
<dbReference type="Pfam" id="PF00583">
    <property type="entry name" value="Acetyltransf_1"/>
    <property type="match status" value="1"/>
</dbReference>
<dbReference type="RefSeq" id="WP_097930526.1">
    <property type="nucleotide sequence ID" value="NZ_OCTN01000005.1"/>
</dbReference>
<dbReference type="PANTHER" id="PTHR43877">
    <property type="entry name" value="AMINOALKYLPHOSPHONATE N-ACETYLTRANSFERASE-RELATED-RELATED"/>
    <property type="match status" value="1"/>
</dbReference>
<dbReference type="InterPro" id="IPR050832">
    <property type="entry name" value="Bact_Acetyltransf"/>
</dbReference>
<dbReference type="OrthoDB" id="273614at2"/>
<dbReference type="InterPro" id="IPR016181">
    <property type="entry name" value="Acyl_CoA_acyltransferase"/>
</dbReference>
<protein>
    <submittedName>
        <fullName evidence="4">Ribosomal protein S18 acetylase RimI</fullName>
    </submittedName>
</protein>
<accession>A0A2C9CU17</accession>
<gene>
    <name evidence="4" type="ORF">SAMN06273572_105113</name>
</gene>
<keyword evidence="1" id="KW-0808">Transferase</keyword>
<dbReference type="EMBL" id="OCTN01000005">
    <property type="protein sequence ID" value="SOH94690.1"/>
    <property type="molecule type" value="Genomic_DNA"/>
</dbReference>
<evidence type="ECO:0000313" key="4">
    <source>
        <dbReference type="EMBL" id="SOH94690.1"/>
    </source>
</evidence>
<organism evidence="4 5">
    <name type="scientific">Pontivivens marinum</name>
    <dbReference type="NCBI Taxonomy" id="1690039"/>
    <lineage>
        <taxon>Bacteria</taxon>
        <taxon>Pseudomonadati</taxon>
        <taxon>Pseudomonadota</taxon>
        <taxon>Alphaproteobacteria</taxon>
        <taxon>Rhodobacterales</taxon>
        <taxon>Paracoccaceae</taxon>
        <taxon>Pontivivens</taxon>
    </lineage>
</organism>
<dbReference type="SUPFAM" id="SSF55729">
    <property type="entry name" value="Acyl-CoA N-acyltransferases (Nat)"/>
    <property type="match status" value="1"/>
</dbReference>
<dbReference type="AlphaFoldDB" id="A0A2C9CU17"/>
<dbReference type="GO" id="GO:0005840">
    <property type="term" value="C:ribosome"/>
    <property type="evidence" value="ECO:0007669"/>
    <property type="project" value="UniProtKB-KW"/>
</dbReference>
<reference evidence="5" key="1">
    <citation type="submission" date="2017-09" db="EMBL/GenBank/DDBJ databases">
        <authorList>
            <person name="Varghese N."/>
            <person name="Submissions S."/>
        </authorList>
    </citation>
    <scope>NUCLEOTIDE SEQUENCE [LARGE SCALE GENOMIC DNA]</scope>
    <source>
        <strain evidence="5">C7</strain>
    </source>
</reference>
<feature type="domain" description="N-acetyltransferase" evidence="3">
    <location>
        <begin position="1"/>
        <end position="156"/>
    </location>
</feature>